<evidence type="ECO:0000313" key="1">
    <source>
        <dbReference type="EMBL" id="GIL89583.1"/>
    </source>
</evidence>
<name>A0A8J4FWI2_9CHLO</name>
<dbReference type="OrthoDB" id="10516509at2759"/>
<gene>
    <name evidence="1" type="ORF">Vretifemale_17413</name>
</gene>
<dbReference type="EMBL" id="BNCP01000051">
    <property type="protein sequence ID" value="GIL89583.1"/>
    <property type="molecule type" value="Genomic_DNA"/>
</dbReference>
<protein>
    <submittedName>
        <fullName evidence="1">Uncharacterized protein</fullName>
    </submittedName>
</protein>
<keyword evidence="2" id="KW-1185">Reference proteome</keyword>
<proteinExistence type="predicted"/>
<organism evidence="1 2">
    <name type="scientific">Volvox reticuliferus</name>
    <dbReference type="NCBI Taxonomy" id="1737510"/>
    <lineage>
        <taxon>Eukaryota</taxon>
        <taxon>Viridiplantae</taxon>
        <taxon>Chlorophyta</taxon>
        <taxon>core chlorophytes</taxon>
        <taxon>Chlorophyceae</taxon>
        <taxon>CS clade</taxon>
        <taxon>Chlamydomonadales</taxon>
        <taxon>Volvocaceae</taxon>
        <taxon>Volvox</taxon>
    </lineage>
</organism>
<sequence>MEQQQLQLQQLQHLDLASRSGKLIGGCCPGLAPETVPHPGAVVAAFGAADSDPASFGHPVLSPGTAGRLARSACILPYRVAHGGNKNGGGVMWELSTVAALRCHASDWCDLHFREIGSIAGSDAMTGATAAATDAAYNDDLHPDIAATAAAAAGSSQAAATGPAMGVSAWVPAKWASSMNAAASDGRWQKSPMVAVALAAGEMDMQLEGCTAAGDKCDDVASADAGISKQHMSMLRAPDGSAARRNLHLLNLLGLPQEVCSLRVPVSEPVSEREPDRSVLGCNKVHAWALGILDGAVEEERDATWPPPCGFTYDFVHTSPMPQAAMTAEESYSLVDSGLGMSTSASVSTPEAEVHESRPPLTMQQMLLELHQQRQHRPTPVAVEVLNLLGSPTGVAPQPLGRAVPYIGDCVVSYIDSLEWNEGELGGSLQSFGADLASHPSANMFAMMFSEDEVEVYATDADQEVRAQCGGVSHTTDGGGIRVGAAAHGGGCPCSSCRRSCGPEGGWQWPRHMKEPLLTSLTTGAVPL</sequence>
<dbReference type="AlphaFoldDB" id="A0A8J4FWI2"/>
<dbReference type="Proteomes" id="UP000747110">
    <property type="component" value="Unassembled WGS sequence"/>
</dbReference>
<accession>A0A8J4FWI2</accession>
<evidence type="ECO:0000313" key="2">
    <source>
        <dbReference type="Proteomes" id="UP000747110"/>
    </source>
</evidence>
<reference evidence="1" key="1">
    <citation type="journal article" date="2021" name="Proc. Natl. Acad. Sci. U.S.A.">
        <title>Three genomes in the algal genus Volvox reveal the fate of a haploid sex-determining region after a transition to homothallism.</title>
        <authorList>
            <person name="Yamamoto K."/>
            <person name="Hamaji T."/>
            <person name="Kawai-Toyooka H."/>
            <person name="Matsuzaki R."/>
            <person name="Takahashi F."/>
            <person name="Nishimura Y."/>
            <person name="Kawachi M."/>
            <person name="Noguchi H."/>
            <person name="Minakuchi Y."/>
            <person name="Umen J.G."/>
            <person name="Toyoda A."/>
            <person name="Nozaki H."/>
        </authorList>
    </citation>
    <scope>NUCLEOTIDE SEQUENCE</scope>
    <source>
        <strain evidence="1">NIES-3786</strain>
    </source>
</reference>
<comment type="caution">
    <text evidence="1">The sequence shown here is derived from an EMBL/GenBank/DDBJ whole genome shotgun (WGS) entry which is preliminary data.</text>
</comment>